<accession>A0A9P8TDZ2</accession>
<protein>
    <submittedName>
        <fullName evidence="2">Uncharacterized protein</fullName>
    </submittedName>
</protein>
<dbReference type="AlphaFoldDB" id="A0A9P8TDZ2"/>
<reference evidence="2" key="1">
    <citation type="journal article" date="2021" name="Open Biol.">
        <title>Shared evolutionary footprints suggest mitochondrial oxidative damage underlies multiple complex I losses in fungi.</title>
        <authorList>
            <person name="Schikora-Tamarit M.A."/>
            <person name="Marcet-Houben M."/>
            <person name="Nosek J."/>
            <person name="Gabaldon T."/>
        </authorList>
    </citation>
    <scope>NUCLEOTIDE SEQUENCE</scope>
    <source>
        <strain evidence="2">NCAIM Y.01608</strain>
    </source>
</reference>
<sequence>MPAPMVAENMRTSMMRSLTTVQRAVQSILPLASRLVTHSRRNVEPNPLAGLEILKDDIFLLDRRLSFRDRDSGKNINTNTRSSACTSTDSAHQNSQVRLPLRFINNVDQIAVGQPYGDGQRAGQRAQKVHRQTPRWREPCLICLENQQFETPGHDVNEDVVHEQRLASIHVAQASYLDAHKNGADTTNQVLPPLDARAQLLACWRAAADHPARMLPVVVVARPVEREGELLALLDA</sequence>
<reference evidence="2" key="2">
    <citation type="submission" date="2021-01" db="EMBL/GenBank/DDBJ databases">
        <authorList>
            <person name="Schikora-Tamarit M.A."/>
        </authorList>
    </citation>
    <scope>NUCLEOTIDE SEQUENCE</scope>
    <source>
        <strain evidence="2">NCAIM Y.01608</strain>
    </source>
</reference>
<dbReference type="EMBL" id="JAEUBD010000382">
    <property type="protein sequence ID" value="KAH3675289.1"/>
    <property type="molecule type" value="Genomic_DNA"/>
</dbReference>
<name>A0A9P8TDZ2_9ASCO</name>
<keyword evidence="3" id="KW-1185">Reference proteome</keyword>
<proteinExistence type="predicted"/>
<evidence type="ECO:0000313" key="2">
    <source>
        <dbReference type="EMBL" id="KAH3675289.1"/>
    </source>
</evidence>
<feature type="region of interest" description="Disordered" evidence="1">
    <location>
        <begin position="72"/>
        <end position="93"/>
    </location>
</feature>
<evidence type="ECO:0000313" key="3">
    <source>
        <dbReference type="Proteomes" id="UP000788993"/>
    </source>
</evidence>
<dbReference type="Proteomes" id="UP000788993">
    <property type="component" value="Unassembled WGS sequence"/>
</dbReference>
<organism evidence="2 3">
    <name type="scientific">Ogataea polymorpha</name>
    <dbReference type="NCBI Taxonomy" id="460523"/>
    <lineage>
        <taxon>Eukaryota</taxon>
        <taxon>Fungi</taxon>
        <taxon>Dikarya</taxon>
        <taxon>Ascomycota</taxon>
        <taxon>Saccharomycotina</taxon>
        <taxon>Pichiomycetes</taxon>
        <taxon>Pichiales</taxon>
        <taxon>Pichiaceae</taxon>
        <taxon>Ogataea</taxon>
    </lineage>
</organism>
<feature type="compositionally biased region" description="Polar residues" evidence="1">
    <location>
        <begin position="74"/>
        <end position="93"/>
    </location>
</feature>
<gene>
    <name evidence="2" type="ORF">OGATHE_001629</name>
</gene>
<evidence type="ECO:0000256" key="1">
    <source>
        <dbReference type="SAM" id="MobiDB-lite"/>
    </source>
</evidence>
<comment type="caution">
    <text evidence="2">The sequence shown here is derived from an EMBL/GenBank/DDBJ whole genome shotgun (WGS) entry which is preliminary data.</text>
</comment>